<evidence type="ECO:0000256" key="6">
    <source>
        <dbReference type="ARBA" id="ARBA00023136"/>
    </source>
</evidence>
<dbReference type="Proteomes" id="UP001227230">
    <property type="component" value="Chromosome 12"/>
</dbReference>
<sequence length="361" mass="41069">MGATAIGFALLTLLCLGQAHGDHHSPNGVGGAVKEKKKCDYSQGRWVYSSWYPLYKSSDCPFLESEFDCQKNGRPDKLYLKLRWQPTSCNLPSFNGIDFLRRNRGKRIMFVGDSLSLNQWQSLTCMLHTAVPKAAYSLRTWQGLSTFKFPAYNVSLMLWRDALLVDLVKKNGTRVLKLDSINSVKPWKGMDILIFNSWHWWLHSGRQQPWDVIQYRRNTYKDMNRLIAYKLAMTTWGRWIDSNIDSSKTQVFFQGISPDHSSGSDWNEPKASCRGQTRAVQGTKYPGGSNPAQVVVEQVLSQMSKPVYLLNVTSLSQLRKDGHPSIYGYGGKRGNDCSHWCLPGVPDTWNQLLYASLILKI</sequence>
<reference evidence="10 11" key="1">
    <citation type="journal article" date="2023" name="Hortic Res">
        <title>The complete reference genome for grapevine (Vitis vinifera L.) genetics and breeding.</title>
        <authorList>
            <person name="Shi X."/>
            <person name="Cao S."/>
            <person name="Wang X."/>
            <person name="Huang S."/>
            <person name="Wang Y."/>
            <person name="Liu Z."/>
            <person name="Liu W."/>
            <person name="Leng X."/>
            <person name="Peng Y."/>
            <person name="Wang N."/>
            <person name="Wang Y."/>
            <person name="Ma Z."/>
            <person name="Xu X."/>
            <person name="Zhang F."/>
            <person name="Xue H."/>
            <person name="Zhong H."/>
            <person name="Wang Y."/>
            <person name="Zhang K."/>
            <person name="Velt A."/>
            <person name="Avia K."/>
            <person name="Holtgrawe D."/>
            <person name="Grimplet J."/>
            <person name="Matus J.T."/>
            <person name="Ware D."/>
            <person name="Wu X."/>
            <person name="Wang H."/>
            <person name="Liu C."/>
            <person name="Fang Y."/>
            <person name="Rustenholz C."/>
            <person name="Cheng Z."/>
            <person name="Xiao H."/>
            <person name="Zhou Y."/>
        </authorList>
    </citation>
    <scope>NUCLEOTIDE SEQUENCE [LARGE SCALE GENOMIC DNA]</scope>
    <source>
        <strain evidence="11">cv. Pinot noir / PN40024</strain>
        <tissue evidence="10">Leaf</tissue>
    </source>
</reference>
<accession>A0ABY9CWV2</accession>
<dbReference type="PANTHER" id="PTHR32285:SF372">
    <property type="entry name" value="PROTEIN TRICHOME BIREFRINGENCE-LIKE 43"/>
    <property type="match status" value="1"/>
</dbReference>
<evidence type="ECO:0000256" key="3">
    <source>
        <dbReference type="ARBA" id="ARBA00022692"/>
    </source>
</evidence>
<name>A0ABY9CWV2_VITVI</name>
<keyword evidence="7" id="KW-0732">Signal</keyword>
<dbReference type="InterPro" id="IPR025846">
    <property type="entry name" value="TBL_N"/>
</dbReference>
<evidence type="ECO:0000259" key="8">
    <source>
        <dbReference type="Pfam" id="PF13839"/>
    </source>
</evidence>
<dbReference type="InterPro" id="IPR029962">
    <property type="entry name" value="TBL"/>
</dbReference>
<keyword evidence="6" id="KW-0472">Membrane</keyword>
<protein>
    <recommendedName>
        <fullName evidence="12">Trichome birefringence-like N-terminal domain-containing protein</fullName>
    </recommendedName>
</protein>
<evidence type="ECO:0000256" key="1">
    <source>
        <dbReference type="ARBA" id="ARBA00004167"/>
    </source>
</evidence>
<evidence type="ECO:0000313" key="10">
    <source>
        <dbReference type="EMBL" id="WJZ99026.1"/>
    </source>
</evidence>
<keyword evidence="3" id="KW-0812">Transmembrane</keyword>
<evidence type="ECO:0008006" key="12">
    <source>
        <dbReference type="Google" id="ProtNLM"/>
    </source>
</evidence>
<evidence type="ECO:0000256" key="2">
    <source>
        <dbReference type="ARBA" id="ARBA00007727"/>
    </source>
</evidence>
<keyword evidence="4" id="KW-0735">Signal-anchor</keyword>
<comment type="subcellular location">
    <subcellularLocation>
        <location evidence="1">Membrane</location>
        <topology evidence="1">Single-pass membrane protein</topology>
    </subcellularLocation>
</comment>
<organism evidence="10 11">
    <name type="scientific">Vitis vinifera</name>
    <name type="common">Grape</name>
    <dbReference type="NCBI Taxonomy" id="29760"/>
    <lineage>
        <taxon>Eukaryota</taxon>
        <taxon>Viridiplantae</taxon>
        <taxon>Streptophyta</taxon>
        <taxon>Embryophyta</taxon>
        <taxon>Tracheophyta</taxon>
        <taxon>Spermatophyta</taxon>
        <taxon>Magnoliopsida</taxon>
        <taxon>eudicotyledons</taxon>
        <taxon>Gunneridae</taxon>
        <taxon>Pentapetalae</taxon>
        <taxon>rosids</taxon>
        <taxon>Vitales</taxon>
        <taxon>Vitaceae</taxon>
        <taxon>Viteae</taxon>
        <taxon>Vitis</taxon>
    </lineage>
</organism>
<evidence type="ECO:0000256" key="4">
    <source>
        <dbReference type="ARBA" id="ARBA00022968"/>
    </source>
</evidence>
<dbReference type="Pfam" id="PF13839">
    <property type="entry name" value="PC-Esterase"/>
    <property type="match status" value="1"/>
</dbReference>
<dbReference type="PANTHER" id="PTHR32285">
    <property type="entry name" value="PROTEIN TRICHOME BIREFRINGENCE-LIKE 9-RELATED"/>
    <property type="match status" value="1"/>
</dbReference>
<evidence type="ECO:0000256" key="5">
    <source>
        <dbReference type="ARBA" id="ARBA00022989"/>
    </source>
</evidence>
<feature type="signal peptide" evidence="7">
    <location>
        <begin position="1"/>
        <end position="21"/>
    </location>
</feature>
<dbReference type="Pfam" id="PF14416">
    <property type="entry name" value="PMR5N"/>
    <property type="match status" value="1"/>
</dbReference>
<dbReference type="EMBL" id="CP126659">
    <property type="protein sequence ID" value="WJZ99026.1"/>
    <property type="molecule type" value="Genomic_DNA"/>
</dbReference>
<feature type="domain" description="Trichome birefringence-like N-terminal" evidence="9">
    <location>
        <begin position="37"/>
        <end position="90"/>
    </location>
</feature>
<evidence type="ECO:0000313" key="11">
    <source>
        <dbReference type="Proteomes" id="UP001227230"/>
    </source>
</evidence>
<feature type="chain" id="PRO_5047195341" description="Trichome birefringence-like N-terminal domain-containing protein" evidence="7">
    <location>
        <begin position="22"/>
        <end position="361"/>
    </location>
</feature>
<evidence type="ECO:0000259" key="9">
    <source>
        <dbReference type="Pfam" id="PF14416"/>
    </source>
</evidence>
<proteinExistence type="inferred from homology"/>
<keyword evidence="11" id="KW-1185">Reference proteome</keyword>
<feature type="domain" description="Trichome birefringence-like C-terminal" evidence="8">
    <location>
        <begin position="91"/>
        <end position="355"/>
    </location>
</feature>
<evidence type="ECO:0000256" key="7">
    <source>
        <dbReference type="SAM" id="SignalP"/>
    </source>
</evidence>
<keyword evidence="5" id="KW-1133">Transmembrane helix</keyword>
<gene>
    <name evidence="10" type="ORF">VitviT2T_017505</name>
</gene>
<dbReference type="InterPro" id="IPR026057">
    <property type="entry name" value="TBL_C"/>
</dbReference>
<comment type="similarity">
    <text evidence="2">Belongs to the PC-esterase family. TBL subfamily.</text>
</comment>